<gene>
    <name evidence="1" type="ORF">F5144DRAFT_485519</name>
</gene>
<keyword evidence="2" id="KW-1185">Reference proteome</keyword>
<sequence>EPRVTHFLIGLALIGTMTGPLLGVLHAIPAAVFAGIFFIVGWGSIESNGILQKFIYLQAEERSIYRDEPLLQVRKRKIWLYITIQFSTLAACVAISHTLATIGFPVLIMLPIPLRVLVIPRWFRLGEFQALDGFTATNKIVIASLGGMPELCEHASVEDSGRERKRSERRFGVPRQRAGSIHR</sequence>
<dbReference type="Proteomes" id="UP000724584">
    <property type="component" value="Unassembled WGS sequence"/>
</dbReference>
<proteinExistence type="predicted"/>
<dbReference type="EMBL" id="JAGIZQ010000003">
    <property type="protein sequence ID" value="KAH6637203.1"/>
    <property type="molecule type" value="Genomic_DNA"/>
</dbReference>
<name>A0ACB7PDP4_9PEZI</name>
<protein>
    <submittedName>
        <fullName evidence="1">Uncharacterized protein</fullName>
    </submittedName>
</protein>
<accession>A0ACB7PDP4</accession>
<reference evidence="1 2" key="1">
    <citation type="journal article" date="2021" name="Nat. Commun.">
        <title>Genetic determinants of endophytism in the Arabidopsis root mycobiome.</title>
        <authorList>
            <person name="Mesny F."/>
            <person name="Miyauchi S."/>
            <person name="Thiergart T."/>
            <person name="Pickel B."/>
            <person name="Atanasova L."/>
            <person name="Karlsson M."/>
            <person name="Huettel B."/>
            <person name="Barry K.W."/>
            <person name="Haridas S."/>
            <person name="Chen C."/>
            <person name="Bauer D."/>
            <person name="Andreopoulos W."/>
            <person name="Pangilinan J."/>
            <person name="LaButti K."/>
            <person name="Riley R."/>
            <person name="Lipzen A."/>
            <person name="Clum A."/>
            <person name="Drula E."/>
            <person name="Henrissat B."/>
            <person name="Kohler A."/>
            <person name="Grigoriev I.V."/>
            <person name="Martin F.M."/>
            <person name="Hacquard S."/>
        </authorList>
    </citation>
    <scope>NUCLEOTIDE SEQUENCE [LARGE SCALE GENOMIC DNA]</scope>
    <source>
        <strain evidence="1 2">MPI-SDFR-AT-0079</strain>
    </source>
</reference>
<organism evidence="1 2">
    <name type="scientific">Chaetomium tenue</name>
    <dbReference type="NCBI Taxonomy" id="1854479"/>
    <lineage>
        <taxon>Eukaryota</taxon>
        <taxon>Fungi</taxon>
        <taxon>Dikarya</taxon>
        <taxon>Ascomycota</taxon>
        <taxon>Pezizomycotina</taxon>
        <taxon>Sordariomycetes</taxon>
        <taxon>Sordariomycetidae</taxon>
        <taxon>Sordariales</taxon>
        <taxon>Chaetomiaceae</taxon>
        <taxon>Chaetomium</taxon>
    </lineage>
</organism>
<evidence type="ECO:0000313" key="2">
    <source>
        <dbReference type="Proteomes" id="UP000724584"/>
    </source>
</evidence>
<evidence type="ECO:0000313" key="1">
    <source>
        <dbReference type="EMBL" id="KAH6637203.1"/>
    </source>
</evidence>
<feature type="non-terminal residue" evidence="1">
    <location>
        <position position="1"/>
    </location>
</feature>
<comment type="caution">
    <text evidence="1">The sequence shown here is derived from an EMBL/GenBank/DDBJ whole genome shotgun (WGS) entry which is preliminary data.</text>
</comment>